<evidence type="ECO:0000313" key="1">
    <source>
        <dbReference type="EMBL" id="RKF61712.1"/>
    </source>
</evidence>
<organism evidence="1 2">
    <name type="scientific">Erysiphe neolycopersici</name>
    <dbReference type="NCBI Taxonomy" id="212602"/>
    <lineage>
        <taxon>Eukaryota</taxon>
        <taxon>Fungi</taxon>
        <taxon>Dikarya</taxon>
        <taxon>Ascomycota</taxon>
        <taxon>Pezizomycotina</taxon>
        <taxon>Leotiomycetes</taxon>
        <taxon>Erysiphales</taxon>
        <taxon>Erysiphaceae</taxon>
        <taxon>Erysiphe</taxon>
    </lineage>
</organism>
<keyword evidence="2" id="KW-1185">Reference proteome</keyword>
<proteinExistence type="predicted"/>
<reference evidence="1 2" key="1">
    <citation type="journal article" date="2018" name="BMC Genomics">
        <title>Comparative genome analyses reveal sequence features reflecting distinct modes of host-adaptation between dicot and monocot powdery mildew.</title>
        <authorList>
            <person name="Wu Y."/>
            <person name="Ma X."/>
            <person name="Pan Z."/>
            <person name="Kale S.D."/>
            <person name="Song Y."/>
            <person name="King H."/>
            <person name="Zhang Q."/>
            <person name="Presley C."/>
            <person name="Deng X."/>
            <person name="Wei C.I."/>
            <person name="Xiao S."/>
        </authorList>
    </citation>
    <scope>NUCLEOTIDE SEQUENCE [LARGE SCALE GENOMIC DNA]</scope>
    <source>
        <strain evidence="1">UMSG2</strain>
    </source>
</reference>
<accession>A0A420HWE2</accession>
<name>A0A420HWE2_9PEZI</name>
<dbReference type="Proteomes" id="UP000286134">
    <property type="component" value="Unassembled WGS sequence"/>
</dbReference>
<dbReference type="EMBL" id="MCFK01003957">
    <property type="protein sequence ID" value="RKF61712.1"/>
    <property type="molecule type" value="Genomic_DNA"/>
</dbReference>
<evidence type="ECO:0000313" key="2">
    <source>
        <dbReference type="Proteomes" id="UP000286134"/>
    </source>
</evidence>
<dbReference type="OrthoDB" id="10424541at2759"/>
<protein>
    <submittedName>
        <fullName evidence="1">Uncharacterized protein</fullName>
    </submittedName>
</protein>
<sequence length="97" mass="11066">MRLNRSILLTQLPSIMGNNINCFSTHMCSNQPKPKVKAALTDYDPNTFPTTRRPKTRISSDVPLEEISEWFEKVGIKIGTAVGDENQRNMLKRLLFT</sequence>
<comment type="caution">
    <text evidence="1">The sequence shown here is derived from an EMBL/GenBank/DDBJ whole genome shotgun (WGS) entry which is preliminary data.</text>
</comment>
<dbReference type="AlphaFoldDB" id="A0A420HWE2"/>
<gene>
    <name evidence="1" type="ORF">OnM2_039081</name>
</gene>